<dbReference type="FunFam" id="1.50.10.10:FF:000039">
    <property type="entry name" value="Glycogen debranching enzyme Gdb1, putative"/>
    <property type="match status" value="1"/>
</dbReference>
<dbReference type="PANTHER" id="PTHR10569:SF2">
    <property type="entry name" value="GLYCOGEN DEBRANCHING ENZYME"/>
    <property type="match status" value="1"/>
</dbReference>
<evidence type="ECO:0000256" key="8">
    <source>
        <dbReference type="ARBA" id="ARBA00022490"/>
    </source>
</evidence>
<evidence type="ECO:0000256" key="6">
    <source>
        <dbReference type="ARBA" id="ARBA00012778"/>
    </source>
</evidence>
<dbReference type="Pfam" id="PF06202">
    <property type="entry name" value="GDE_C"/>
    <property type="match status" value="1"/>
</dbReference>
<dbReference type="InterPro" id="IPR008928">
    <property type="entry name" value="6-hairpin_glycosidase_sf"/>
</dbReference>
<evidence type="ECO:0000256" key="14">
    <source>
        <dbReference type="ARBA" id="ARBA00023295"/>
    </source>
</evidence>
<dbReference type="AlphaFoldDB" id="A0A8K0K3E7"/>
<evidence type="ECO:0000256" key="13">
    <source>
        <dbReference type="ARBA" id="ARBA00023268"/>
    </source>
</evidence>
<keyword evidence="12" id="KW-0320">Glycogen biosynthesis</keyword>
<dbReference type="OrthoDB" id="10248904at2759"/>
<dbReference type="Gene3D" id="1.50.10.10">
    <property type="match status" value="1"/>
</dbReference>
<keyword evidence="8" id="KW-0963">Cytoplasm</keyword>
<dbReference type="GO" id="GO:0005737">
    <property type="term" value="C:cytoplasm"/>
    <property type="evidence" value="ECO:0007669"/>
    <property type="project" value="UniProtKB-SubCell"/>
</dbReference>
<reference evidence="18" key="1">
    <citation type="submission" date="2013-04" db="EMBL/GenBank/DDBJ databases">
        <authorList>
            <person name="Qu J."/>
            <person name="Murali S.C."/>
            <person name="Bandaranaike D."/>
            <person name="Bellair M."/>
            <person name="Blankenburg K."/>
            <person name="Chao H."/>
            <person name="Dinh H."/>
            <person name="Doddapaneni H."/>
            <person name="Downs B."/>
            <person name="Dugan-Rocha S."/>
            <person name="Elkadiri S."/>
            <person name="Gnanaolivu R.D."/>
            <person name="Hernandez B."/>
            <person name="Javaid M."/>
            <person name="Jayaseelan J.C."/>
            <person name="Lee S."/>
            <person name="Li M."/>
            <person name="Ming W."/>
            <person name="Munidasa M."/>
            <person name="Muniz J."/>
            <person name="Nguyen L."/>
            <person name="Ongeri F."/>
            <person name="Osuji N."/>
            <person name="Pu L.-L."/>
            <person name="Puazo M."/>
            <person name="Qu C."/>
            <person name="Quiroz J."/>
            <person name="Raj R."/>
            <person name="Weissenberger G."/>
            <person name="Xin Y."/>
            <person name="Zou X."/>
            <person name="Han Y."/>
            <person name="Richards S."/>
            <person name="Worley K."/>
            <person name="Muzny D."/>
            <person name="Gibbs R."/>
        </authorList>
    </citation>
    <scope>NUCLEOTIDE SEQUENCE</scope>
    <source>
        <strain evidence="18">Sampled in the wild</strain>
    </source>
</reference>
<protein>
    <recommendedName>
        <fullName evidence="7">Glycogen debranching enzyme</fullName>
        <ecNumber evidence="5">2.4.1.25</ecNumber>
        <ecNumber evidence="6">3.2.1.33</ecNumber>
    </recommendedName>
    <alternativeName>
        <fullName evidence="16">Glycogen debrancher</fullName>
    </alternativeName>
</protein>
<keyword evidence="9" id="KW-0328">Glycosyltransferase</keyword>
<comment type="catalytic activity">
    <reaction evidence="2">
        <text>Hydrolysis of (1-&gt;6)-alpha-D-glucosidic branch linkages in glycogen phosphorylase limit dextrin.</text>
        <dbReference type="EC" id="3.2.1.33"/>
    </reaction>
</comment>
<comment type="similarity">
    <text evidence="15">Belongs to the glycogen debranching enzyme family.</text>
</comment>
<name>A0A8K0K3E7_LADFU</name>
<feature type="domain" description="Glycogen debranching enzyme C-terminal" evidence="17">
    <location>
        <begin position="2"/>
        <end position="458"/>
    </location>
</feature>
<dbReference type="GO" id="GO:0004135">
    <property type="term" value="F:amylo-alpha-1,6-glucosidase activity"/>
    <property type="evidence" value="ECO:0007669"/>
    <property type="project" value="UniProtKB-EC"/>
</dbReference>
<evidence type="ECO:0000256" key="12">
    <source>
        <dbReference type="ARBA" id="ARBA00023056"/>
    </source>
</evidence>
<evidence type="ECO:0000313" key="19">
    <source>
        <dbReference type="Proteomes" id="UP000792457"/>
    </source>
</evidence>
<dbReference type="SUPFAM" id="SSF48208">
    <property type="entry name" value="Six-hairpin glycosidases"/>
    <property type="match status" value="1"/>
</dbReference>
<evidence type="ECO:0000256" key="3">
    <source>
        <dbReference type="ARBA" id="ARBA00003530"/>
    </source>
</evidence>
<evidence type="ECO:0000313" key="18">
    <source>
        <dbReference type="EMBL" id="KAG8227258.1"/>
    </source>
</evidence>
<keyword evidence="13" id="KW-0511">Multifunctional enzyme</keyword>
<accession>A0A8K0K3E7</accession>
<keyword evidence="11" id="KW-0378">Hydrolase</keyword>
<dbReference type="EC" id="3.2.1.33" evidence="6"/>
<evidence type="ECO:0000256" key="7">
    <source>
        <dbReference type="ARBA" id="ARBA00020723"/>
    </source>
</evidence>
<dbReference type="EMBL" id="KZ308316">
    <property type="protein sequence ID" value="KAG8227258.1"/>
    <property type="molecule type" value="Genomic_DNA"/>
</dbReference>
<evidence type="ECO:0000256" key="16">
    <source>
        <dbReference type="ARBA" id="ARBA00031477"/>
    </source>
</evidence>
<dbReference type="Proteomes" id="UP000792457">
    <property type="component" value="Unassembled WGS sequence"/>
</dbReference>
<comment type="caution">
    <text evidence="18">The sequence shown here is derived from an EMBL/GenBank/DDBJ whole genome shotgun (WGS) entry which is preliminary data.</text>
</comment>
<evidence type="ECO:0000256" key="2">
    <source>
        <dbReference type="ARBA" id="ARBA00000927"/>
    </source>
</evidence>
<reference evidence="18" key="2">
    <citation type="submission" date="2017-10" db="EMBL/GenBank/DDBJ databases">
        <title>Ladona fulva Genome sequencing and assembly.</title>
        <authorList>
            <person name="Murali S."/>
            <person name="Richards S."/>
            <person name="Bandaranaike D."/>
            <person name="Bellair M."/>
            <person name="Blankenburg K."/>
            <person name="Chao H."/>
            <person name="Dinh H."/>
            <person name="Doddapaneni H."/>
            <person name="Dugan-Rocha S."/>
            <person name="Elkadiri S."/>
            <person name="Gnanaolivu R."/>
            <person name="Hernandez B."/>
            <person name="Skinner E."/>
            <person name="Javaid M."/>
            <person name="Lee S."/>
            <person name="Li M."/>
            <person name="Ming W."/>
            <person name="Munidasa M."/>
            <person name="Muniz J."/>
            <person name="Nguyen L."/>
            <person name="Hughes D."/>
            <person name="Osuji N."/>
            <person name="Pu L.-L."/>
            <person name="Puazo M."/>
            <person name="Qu C."/>
            <person name="Quiroz J."/>
            <person name="Raj R."/>
            <person name="Weissenberger G."/>
            <person name="Xin Y."/>
            <person name="Zou X."/>
            <person name="Han Y."/>
            <person name="Worley K."/>
            <person name="Muzny D."/>
            <person name="Gibbs R."/>
        </authorList>
    </citation>
    <scope>NUCLEOTIDE SEQUENCE</scope>
    <source>
        <strain evidence="18">Sampled in the wild</strain>
    </source>
</reference>
<gene>
    <name evidence="18" type="ORF">J437_LFUL003990</name>
</gene>
<dbReference type="GO" id="GO:0005980">
    <property type="term" value="P:glycogen catabolic process"/>
    <property type="evidence" value="ECO:0007669"/>
    <property type="project" value="InterPro"/>
</dbReference>
<evidence type="ECO:0000259" key="17">
    <source>
        <dbReference type="Pfam" id="PF06202"/>
    </source>
</evidence>
<evidence type="ECO:0000256" key="4">
    <source>
        <dbReference type="ARBA" id="ARBA00004496"/>
    </source>
</evidence>
<keyword evidence="19" id="KW-1185">Reference proteome</keyword>
<keyword evidence="10" id="KW-0808">Transferase</keyword>
<dbReference type="EC" id="2.4.1.25" evidence="5"/>
<comment type="function">
    <text evidence="3">Multifunctional enzyme acting as 1,4-alpha-D-glucan:1,4-alpha-D-glucan 4-alpha-D-glycosyltransferase and amylo-1,6-glucosidase in glycogen degradation.</text>
</comment>
<comment type="subcellular location">
    <subcellularLocation>
        <location evidence="4">Cytoplasm</location>
    </subcellularLocation>
</comment>
<sequence length="484" mass="54601">MTLSAGLPHFSTGYMRNWGRDTFISLRGLLLLTGRYHDARYHILGYASCLRHGLIPNLLDKGTHARFNCRDAVWWWLYAIRNYVEDVPNGKDILQEPVSRIFPTDDSPPLPDPESGKAVEMPLYDVMQEALKVHFQGLKFRERGAGRKIDAHMSDLGFNIEIGVDLNTGFVFGGNEHNCGTWMDKMGSSEKAGNKGHPATPRDGSAVELVGLSASVVRWLSSMNRKGLYPYNGVERCNDDGTKLFWTYEEWASKIADNFEKHFWIGDVNEELSDLINPKLINRRCIYKDSVGATQPWADYQLRPNFAVAMVAAPELFNTLHSWKALAVMEKVLLGPLGMKTLDPSDWAYRGNYDGGNDSDDKSVAHGFNYHQGPEWVWPVGFFLRAKLIFAQKSGELEEGSEVRLQKTAAHIRSILASHLSEVQSSPWRGLPELTNSNGSYCGGSCRTQAWSMASILEVWSFLEVFLDYKLDEVAFLMDFKKPQ</sequence>
<keyword evidence="14" id="KW-0326">Glycosidase</keyword>
<evidence type="ECO:0000256" key="9">
    <source>
        <dbReference type="ARBA" id="ARBA00022676"/>
    </source>
</evidence>
<comment type="catalytic activity">
    <reaction evidence="1">
        <text>Transfers a segment of a (1-&gt;4)-alpha-D-glucan to a new position in an acceptor, which may be glucose or a (1-&gt;4)-alpha-D-glucan.</text>
        <dbReference type="EC" id="2.4.1.25"/>
    </reaction>
</comment>
<proteinExistence type="inferred from homology"/>
<dbReference type="GO" id="GO:0005978">
    <property type="term" value="P:glycogen biosynthetic process"/>
    <property type="evidence" value="ECO:0007669"/>
    <property type="project" value="UniProtKB-KW"/>
</dbReference>
<dbReference type="InterPro" id="IPR032790">
    <property type="entry name" value="GDE_C"/>
</dbReference>
<evidence type="ECO:0000256" key="5">
    <source>
        <dbReference type="ARBA" id="ARBA00012560"/>
    </source>
</evidence>
<evidence type="ECO:0000256" key="15">
    <source>
        <dbReference type="ARBA" id="ARBA00025780"/>
    </source>
</evidence>
<dbReference type="GO" id="GO:0004134">
    <property type="term" value="F:4-alpha-glucanotransferase activity"/>
    <property type="evidence" value="ECO:0007669"/>
    <property type="project" value="UniProtKB-EC"/>
</dbReference>
<dbReference type="InterPro" id="IPR010401">
    <property type="entry name" value="AGL/Gdb1"/>
</dbReference>
<dbReference type="PANTHER" id="PTHR10569">
    <property type="entry name" value="GLYCOGEN DEBRANCHING ENZYME"/>
    <property type="match status" value="1"/>
</dbReference>
<evidence type="ECO:0000256" key="10">
    <source>
        <dbReference type="ARBA" id="ARBA00022679"/>
    </source>
</evidence>
<organism evidence="18 19">
    <name type="scientific">Ladona fulva</name>
    <name type="common">Scarce chaser dragonfly</name>
    <name type="synonym">Libellula fulva</name>
    <dbReference type="NCBI Taxonomy" id="123851"/>
    <lineage>
        <taxon>Eukaryota</taxon>
        <taxon>Metazoa</taxon>
        <taxon>Ecdysozoa</taxon>
        <taxon>Arthropoda</taxon>
        <taxon>Hexapoda</taxon>
        <taxon>Insecta</taxon>
        <taxon>Pterygota</taxon>
        <taxon>Palaeoptera</taxon>
        <taxon>Odonata</taxon>
        <taxon>Epiprocta</taxon>
        <taxon>Anisoptera</taxon>
        <taxon>Libelluloidea</taxon>
        <taxon>Libellulidae</taxon>
        <taxon>Ladona</taxon>
    </lineage>
</organism>
<evidence type="ECO:0000256" key="1">
    <source>
        <dbReference type="ARBA" id="ARBA00000439"/>
    </source>
</evidence>
<dbReference type="InterPro" id="IPR012341">
    <property type="entry name" value="6hp_glycosidase-like_sf"/>
</dbReference>
<evidence type="ECO:0000256" key="11">
    <source>
        <dbReference type="ARBA" id="ARBA00022801"/>
    </source>
</evidence>